<dbReference type="EMBL" id="JELX01001064">
    <property type="protein sequence ID" value="KYF60110.1"/>
    <property type="molecule type" value="Genomic_DNA"/>
</dbReference>
<sequence length="86" mass="9496">MLEMYPLTLSAEHLPGPCNHIWVVRIVDVDRSALPVLPCSLAIAGDAFLKSYPFEDVRCDSIDAGAAPKCDWQLLKLGHERTFDVG</sequence>
<proteinExistence type="predicted"/>
<evidence type="ECO:0000313" key="2">
    <source>
        <dbReference type="Proteomes" id="UP000075604"/>
    </source>
</evidence>
<name>A0A150PWQ9_SORCE</name>
<organism evidence="1 2">
    <name type="scientific">Sorangium cellulosum</name>
    <name type="common">Polyangium cellulosum</name>
    <dbReference type="NCBI Taxonomy" id="56"/>
    <lineage>
        <taxon>Bacteria</taxon>
        <taxon>Pseudomonadati</taxon>
        <taxon>Myxococcota</taxon>
        <taxon>Polyangia</taxon>
        <taxon>Polyangiales</taxon>
        <taxon>Polyangiaceae</taxon>
        <taxon>Sorangium</taxon>
    </lineage>
</organism>
<evidence type="ECO:0000313" key="1">
    <source>
        <dbReference type="EMBL" id="KYF60110.1"/>
    </source>
</evidence>
<dbReference type="AlphaFoldDB" id="A0A150PWQ9"/>
<accession>A0A150PWQ9</accession>
<reference evidence="1 2" key="1">
    <citation type="submission" date="2014-02" db="EMBL/GenBank/DDBJ databases">
        <title>The small core and large imbalanced accessory genome model reveals a collaborative survival strategy of Sorangium cellulosum strains in nature.</title>
        <authorList>
            <person name="Han K."/>
            <person name="Peng R."/>
            <person name="Blom J."/>
            <person name="Li Y.-Z."/>
        </authorList>
    </citation>
    <scope>NUCLEOTIDE SEQUENCE [LARGE SCALE GENOMIC DNA]</scope>
    <source>
        <strain evidence="1 2">So0157-18</strain>
    </source>
</reference>
<protein>
    <submittedName>
        <fullName evidence="1">Uncharacterized protein</fullName>
    </submittedName>
</protein>
<dbReference type="Proteomes" id="UP000075604">
    <property type="component" value="Unassembled WGS sequence"/>
</dbReference>
<gene>
    <name evidence="1" type="ORF">BE04_15055</name>
</gene>
<comment type="caution">
    <text evidence="1">The sequence shown here is derived from an EMBL/GenBank/DDBJ whole genome shotgun (WGS) entry which is preliminary data.</text>
</comment>